<dbReference type="PRINTS" id="PR00081">
    <property type="entry name" value="GDHRDH"/>
</dbReference>
<sequence>MSGRTYRGAHPAQPPGPESLRPISARAVRHLFLFEEHTMDFESKSVLITGAGSRGGIGAATAHAFARDGASVVITGRNAERGAEVVDDITAGGGKARFILADLSDLADVERLAKEAGEIDVLVNNAASYRASIKPTLDQDSEANAESWNTNVRANFVLSTRLVRGMIERGGGNIVNISSIAAAIAMPHMATYGAQKAAVESFTRSWAAEWGQYGIRVNAVAPGNVNSDNVVNFIGADQFKTWSEVNPLKRNATPEELGEVIAFVASERASFVTGQVIVADGGRLAV</sequence>
<evidence type="ECO:0000313" key="5">
    <source>
        <dbReference type="Proteomes" id="UP001230328"/>
    </source>
</evidence>
<dbReference type="PRINTS" id="PR00080">
    <property type="entry name" value="SDRFAMILY"/>
</dbReference>
<protein>
    <submittedName>
        <fullName evidence="4">NAD(P)-dependent dehydrogenase (Short-subunit alcohol dehydrogenase family)</fullName>
    </submittedName>
</protein>
<evidence type="ECO:0000256" key="3">
    <source>
        <dbReference type="SAM" id="MobiDB-lite"/>
    </source>
</evidence>
<name>A0ABU0SGX4_9ACTN</name>
<evidence type="ECO:0000256" key="1">
    <source>
        <dbReference type="ARBA" id="ARBA00006484"/>
    </source>
</evidence>
<dbReference type="EMBL" id="JAUSZI010000002">
    <property type="protein sequence ID" value="MDQ1022815.1"/>
    <property type="molecule type" value="Genomic_DNA"/>
</dbReference>
<dbReference type="PANTHER" id="PTHR43477">
    <property type="entry name" value="DIHYDROANTICAPSIN 7-DEHYDROGENASE"/>
    <property type="match status" value="1"/>
</dbReference>
<feature type="region of interest" description="Disordered" evidence="3">
    <location>
        <begin position="1"/>
        <end position="21"/>
    </location>
</feature>
<reference evidence="4 5" key="1">
    <citation type="submission" date="2023-07" db="EMBL/GenBank/DDBJ databases">
        <title>Comparative genomics of wheat-associated soil bacteria to identify genetic determinants of phenazine resistance.</title>
        <authorList>
            <person name="Mouncey N."/>
        </authorList>
    </citation>
    <scope>NUCLEOTIDE SEQUENCE [LARGE SCALE GENOMIC DNA]</scope>
    <source>
        <strain evidence="4 5">V2I4</strain>
    </source>
</reference>
<dbReference type="RefSeq" id="WP_307517700.1">
    <property type="nucleotide sequence ID" value="NZ_JAUSZI010000002.1"/>
</dbReference>
<dbReference type="Pfam" id="PF13561">
    <property type="entry name" value="adh_short_C2"/>
    <property type="match status" value="1"/>
</dbReference>
<keyword evidence="2" id="KW-0560">Oxidoreductase</keyword>
<dbReference type="CDD" id="cd05233">
    <property type="entry name" value="SDR_c"/>
    <property type="match status" value="1"/>
</dbReference>
<dbReference type="SUPFAM" id="SSF51735">
    <property type="entry name" value="NAD(P)-binding Rossmann-fold domains"/>
    <property type="match status" value="1"/>
</dbReference>
<evidence type="ECO:0000256" key="2">
    <source>
        <dbReference type="ARBA" id="ARBA00023002"/>
    </source>
</evidence>
<comment type="caution">
    <text evidence="4">The sequence shown here is derived from an EMBL/GenBank/DDBJ whole genome shotgun (WGS) entry which is preliminary data.</text>
</comment>
<dbReference type="InterPro" id="IPR051122">
    <property type="entry name" value="SDR_DHRS6-like"/>
</dbReference>
<keyword evidence="5" id="KW-1185">Reference proteome</keyword>
<proteinExistence type="inferred from homology"/>
<gene>
    <name evidence="4" type="ORF">QF035_000397</name>
</gene>
<evidence type="ECO:0000313" key="4">
    <source>
        <dbReference type="EMBL" id="MDQ1022815.1"/>
    </source>
</evidence>
<dbReference type="PANTHER" id="PTHR43477:SF1">
    <property type="entry name" value="DIHYDROANTICAPSIN 7-DEHYDROGENASE"/>
    <property type="match status" value="1"/>
</dbReference>
<dbReference type="Proteomes" id="UP001230328">
    <property type="component" value="Unassembled WGS sequence"/>
</dbReference>
<organism evidence="4 5">
    <name type="scientific">Streptomyces umbrinus</name>
    <dbReference type="NCBI Taxonomy" id="67370"/>
    <lineage>
        <taxon>Bacteria</taxon>
        <taxon>Bacillati</taxon>
        <taxon>Actinomycetota</taxon>
        <taxon>Actinomycetes</taxon>
        <taxon>Kitasatosporales</taxon>
        <taxon>Streptomycetaceae</taxon>
        <taxon>Streptomyces</taxon>
        <taxon>Streptomyces phaeochromogenes group</taxon>
    </lineage>
</organism>
<dbReference type="InterPro" id="IPR036291">
    <property type="entry name" value="NAD(P)-bd_dom_sf"/>
</dbReference>
<dbReference type="InterPro" id="IPR002347">
    <property type="entry name" value="SDR_fam"/>
</dbReference>
<dbReference type="Gene3D" id="3.40.50.720">
    <property type="entry name" value="NAD(P)-binding Rossmann-like Domain"/>
    <property type="match status" value="1"/>
</dbReference>
<comment type="similarity">
    <text evidence="1">Belongs to the short-chain dehydrogenases/reductases (SDR) family.</text>
</comment>
<accession>A0ABU0SGX4</accession>